<organism evidence="1">
    <name type="scientific">Guillardia theta (strain CCMP2712)</name>
    <name type="common">Cryptophyte</name>
    <dbReference type="NCBI Taxonomy" id="905079"/>
    <lineage>
        <taxon>Eukaryota</taxon>
        <taxon>Cryptophyceae</taxon>
        <taxon>Pyrenomonadales</taxon>
        <taxon>Geminigeraceae</taxon>
        <taxon>Guillardia</taxon>
    </lineage>
</organism>
<dbReference type="AlphaFoldDB" id="L1J867"/>
<proteinExistence type="predicted"/>
<evidence type="ECO:0000313" key="1">
    <source>
        <dbReference type="EMBL" id="EKX44731.1"/>
    </source>
</evidence>
<protein>
    <submittedName>
        <fullName evidence="1 2">Uncharacterized protein</fullName>
    </submittedName>
</protein>
<dbReference type="PaxDb" id="55529-EKX44731"/>
<dbReference type="EMBL" id="JH993003">
    <property type="protein sequence ID" value="EKX44731.1"/>
    <property type="molecule type" value="Genomic_DNA"/>
</dbReference>
<sequence>MAQLLVLSCGASQEGCESGWACLVRRGRQEVKVDVLAAYNDWVMEIAMPKEIHMVGLRMSVVGDKKGFMRYRRNSEIHAAARQTEGRESWFTFVLPGPPADDYRLTVEIDISRQHHAIETTLYTHSIRFVDLDHRKLKVGEIFDSLTIIPDENATSHGNEIQCKLLSADEKELILIFSLPQAEQQTFSMGTNLFCQFK</sequence>
<evidence type="ECO:0000313" key="2">
    <source>
        <dbReference type="EnsemblProtists" id="EKX44731"/>
    </source>
</evidence>
<keyword evidence="3" id="KW-1185">Reference proteome</keyword>
<dbReference type="HOGENOM" id="CLU_1380428_0_0_1"/>
<accession>L1J867</accession>
<reference evidence="3" key="2">
    <citation type="submission" date="2012-11" db="EMBL/GenBank/DDBJ databases">
        <authorList>
            <person name="Kuo A."/>
            <person name="Curtis B.A."/>
            <person name="Tanifuji G."/>
            <person name="Burki F."/>
            <person name="Gruber A."/>
            <person name="Irimia M."/>
            <person name="Maruyama S."/>
            <person name="Arias M.C."/>
            <person name="Ball S.G."/>
            <person name="Gile G.H."/>
            <person name="Hirakawa Y."/>
            <person name="Hopkins J.F."/>
            <person name="Rensing S.A."/>
            <person name="Schmutz J."/>
            <person name="Symeonidi A."/>
            <person name="Elias M."/>
            <person name="Eveleigh R.J."/>
            <person name="Herman E.K."/>
            <person name="Klute M.J."/>
            <person name="Nakayama T."/>
            <person name="Obornik M."/>
            <person name="Reyes-Prieto A."/>
            <person name="Armbrust E.V."/>
            <person name="Aves S.J."/>
            <person name="Beiko R.G."/>
            <person name="Coutinho P."/>
            <person name="Dacks J.B."/>
            <person name="Durnford D.G."/>
            <person name="Fast N.M."/>
            <person name="Green B.R."/>
            <person name="Grisdale C."/>
            <person name="Hempe F."/>
            <person name="Henrissat B."/>
            <person name="Hoppner M.P."/>
            <person name="Ishida K.-I."/>
            <person name="Kim E."/>
            <person name="Koreny L."/>
            <person name="Kroth P.G."/>
            <person name="Liu Y."/>
            <person name="Malik S.-B."/>
            <person name="Maier U.G."/>
            <person name="McRose D."/>
            <person name="Mock T."/>
            <person name="Neilson J.A."/>
            <person name="Onodera N.T."/>
            <person name="Poole A.M."/>
            <person name="Pritham E.J."/>
            <person name="Richards T.A."/>
            <person name="Rocap G."/>
            <person name="Roy S.W."/>
            <person name="Sarai C."/>
            <person name="Schaack S."/>
            <person name="Shirato S."/>
            <person name="Slamovits C.H."/>
            <person name="Spencer D.F."/>
            <person name="Suzuki S."/>
            <person name="Worden A.Z."/>
            <person name="Zauner S."/>
            <person name="Barry K."/>
            <person name="Bell C."/>
            <person name="Bharti A.K."/>
            <person name="Crow J.A."/>
            <person name="Grimwood J."/>
            <person name="Kramer R."/>
            <person name="Lindquist E."/>
            <person name="Lucas S."/>
            <person name="Salamov A."/>
            <person name="McFadden G.I."/>
            <person name="Lane C.E."/>
            <person name="Keeling P.J."/>
            <person name="Gray M.W."/>
            <person name="Grigoriev I.V."/>
            <person name="Archibald J.M."/>
        </authorList>
    </citation>
    <scope>NUCLEOTIDE SEQUENCE</scope>
    <source>
        <strain evidence="3">CCMP2712</strain>
    </source>
</reference>
<dbReference type="GeneID" id="17301248"/>
<gene>
    <name evidence="1" type="ORF">GUITHDRAFT_139650</name>
</gene>
<reference evidence="1 3" key="1">
    <citation type="journal article" date="2012" name="Nature">
        <title>Algal genomes reveal evolutionary mosaicism and the fate of nucleomorphs.</title>
        <authorList>
            <consortium name="DOE Joint Genome Institute"/>
            <person name="Curtis B.A."/>
            <person name="Tanifuji G."/>
            <person name="Burki F."/>
            <person name="Gruber A."/>
            <person name="Irimia M."/>
            <person name="Maruyama S."/>
            <person name="Arias M.C."/>
            <person name="Ball S.G."/>
            <person name="Gile G.H."/>
            <person name="Hirakawa Y."/>
            <person name="Hopkins J.F."/>
            <person name="Kuo A."/>
            <person name="Rensing S.A."/>
            <person name="Schmutz J."/>
            <person name="Symeonidi A."/>
            <person name="Elias M."/>
            <person name="Eveleigh R.J."/>
            <person name="Herman E.K."/>
            <person name="Klute M.J."/>
            <person name="Nakayama T."/>
            <person name="Obornik M."/>
            <person name="Reyes-Prieto A."/>
            <person name="Armbrust E.V."/>
            <person name="Aves S.J."/>
            <person name="Beiko R.G."/>
            <person name="Coutinho P."/>
            <person name="Dacks J.B."/>
            <person name="Durnford D.G."/>
            <person name="Fast N.M."/>
            <person name="Green B.R."/>
            <person name="Grisdale C.J."/>
            <person name="Hempel F."/>
            <person name="Henrissat B."/>
            <person name="Hoppner M.P."/>
            <person name="Ishida K."/>
            <person name="Kim E."/>
            <person name="Koreny L."/>
            <person name="Kroth P.G."/>
            <person name="Liu Y."/>
            <person name="Malik S.B."/>
            <person name="Maier U.G."/>
            <person name="McRose D."/>
            <person name="Mock T."/>
            <person name="Neilson J.A."/>
            <person name="Onodera N.T."/>
            <person name="Poole A.M."/>
            <person name="Pritham E.J."/>
            <person name="Richards T.A."/>
            <person name="Rocap G."/>
            <person name="Roy S.W."/>
            <person name="Sarai C."/>
            <person name="Schaack S."/>
            <person name="Shirato S."/>
            <person name="Slamovits C.H."/>
            <person name="Spencer D.F."/>
            <person name="Suzuki S."/>
            <person name="Worden A.Z."/>
            <person name="Zauner S."/>
            <person name="Barry K."/>
            <person name="Bell C."/>
            <person name="Bharti A.K."/>
            <person name="Crow J.A."/>
            <person name="Grimwood J."/>
            <person name="Kramer R."/>
            <person name="Lindquist E."/>
            <person name="Lucas S."/>
            <person name="Salamov A."/>
            <person name="McFadden G.I."/>
            <person name="Lane C.E."/>
            <person name="Keeling P.J."/>
            <person name="Gray M.W."/>
            <person name="Grigoriev I.V."/>
            <person name="Archibald J.M."/>
        </authorList>
    </citation>
    <scope>NUCLEOTIDE SEQUENCE</scope>
    <source>
        <strain evidence="1 3">CCMP2712</strain>
    </source>
</reference>
<dbReference type="RefSeq" id="XP_005831711.1">
    <property type="nucleotide sequence ID" value="XM_005831654.1"/>
</dbReference>
<dbReference type="EnsemblProtists" id="EKX44731">
    <property type="protein sequence ID" value="EKX44731"/>
    <property type="gene ID" value="GUITHDRAFT_139650"/>
</dbReference>
<dbReference type="KEGG" id="gtt:GUITHDRAFT_139650"/>
<reference evidence="2" key="3">
    <citation type="submission" date="2016-03" db="UniProtKB">
        <authorList>
            <consortium name="EnsemblProtists"/>
        </authorList>
    </citation>
    <scope>IDENTIFICATION</scope>
</reference>
<evidence type="ECO:0000313" key="3">
    <source>
        <dbReference type="Proteomes" id="UP000011087"/>
    </source>
</evidence>
<dbReference type="Proteomes" id="UP000011087">
    <property type="component" value="Unassembled WGS sequence"/>
</dbReference>
<name>L1J867_GUITC</name>